<organism evidence="2 3">
    <name type="scientific">Mycena rosella</name>
    <name type="common">Pink bonnet</name>
    <name type="synonym">Agaricus rosellus</name>
    <dbReference type="NCBI Taxonomy" id="1033263"/>
    <lineage>
        <taxon>Eukaryota</taxon>
        <taxon>Fungi</taxon>
        <taxon>Dikarya</taxon>
        <taxon>Basidiomycota</taxon>
        <taxon>Agaricomycotina</taxon>
        <taxon>Agaricomycetes</taxon>
        <taxon>Agaricomycetidae</taxon>
        <taxon>Agaricales</taxon>
        <taxon>Marasmiineae</taxon>
        <taxon>Mycenaceae</taxon>
        <taxon>Mycena</taxon>
    </lineage>
</organism>
<protein>
    <submittedName>
        <fullName evidence="2">Uncharacterized protein</fullName>
    </submittedName>
</protein>
<proteinExistence type="predicted"/>
<gene>
    <name evidence="2" type="ORF">B0H17DRAFT_1129133</name>
</gene>
<feature type="region of interest" description="Disordered" evidence="1">
    <location>
        <begin position="97"/>
        <end position="131"/>
    </location>
</feature>
<evidence type="ECO:0000256" key="1">
    <source>
        <dbReference type="SAM" id="MobiDB-lite"/>
    </source>
</evidence>
<reference evidence="2" key="1">
    <citation type="submission" date="2023-03" db="EMBL/GenBank/DDBJ databases">
        <title>Massive genome expansion in bonnet fungi (Mycena s.s.) driven by repeated elements and novel gene families across ecological guilds.</title>
        <authorList>
            <consortium name="Lawrence Berkeley National Laboratory"/>
            <person name="Harder C.B."/>
            <person name="Miyauchi S."/>
            <person name="Viragh M."/>
            <person name="Kuo A."/>
            <person name="Thoen E."/>
            <person name="Andreopoulos B."/>
            <person name="Lu D."/>
            <person name="Skrede I."/>
            <person name="Drula E."/>
            <person name="Henrissat B."/>
            <person name="Morin E."/>
            <person name="Kohler A."/>
            <person name="Barry K."/>
            <person name="LaButti K."/>
            <person name="Morin E."/>
            <person name="Salamov A."/>
            <person name="Lipzen A."/>
            <person name="Mereny Z."/>
            <person name="Hegedus B."/>
            <person name="Baldrian P."/>
            <person name="Stursova M."/>
            <person name="Weitz H."/>
            <person name="Taylor A."/>
            <person name="Grigoriev I.V."/>
            <person name="Nagy L.G."/>
            <person name="Martin F."/>
            <person name="Kauserud H."/>
        </authorList>
    </citation>
    <scope>NUCLEOTIDE SEQUENCE</scope>
    <source>
        <strain evidence="2">CBHHK067</strain>
    </source>
</reference>
<sequence>MYFRHGLDADSKSTTGQIKQYYLVESIGQDDVVNNGHGCAGVRFQETVYKGYNVPLIPVNHIITPSAAARYRLLSSASITVPSAISLRPQIYDTIEKAQNSRRSRPGQRDPSHAGSEERAGEVQEPSNGWQMTLQGHRGFGLWFEASKNYKFGRK</sequence>
<name>A0AAD7DTN5_MYCRO</name>
<keyword evidence="3" id="KW-1185">Reference proteome</keyword>
<dbReference type="AlphaFoldDB" id="A0AAD7DTN5"/>
<evidence type="ECO:0000313" key="2">
    <source>
        <dbReference type="EMBL" id="KAJ7699518.1"/>
    </source>
</evidence>
<feature type="compositionally biased region" description="Basic and acidic residues" evidence="1">
    <location>
        <begin position="107"/>
        <end position="122"/>
    </location>
</feature>
<comment type="caution">
    <text evidence="2">The sequence shown here is derived from an EMBL/GenBank/DDBJ whole genome shotgun (WGS) entry which is preliminary data.</text>
</comment>
<evidence type="ECO:0000313" key="3">
    <source>
        <dbReference type="Proteomes" id="UP001221757"/>
    </source>
</evidence>
<dbReference type="EMBL" id="JARKIE010000022">
    <property type="protein sequence ID" value="KAJ7699518.1"/>
    <property type="molecule type" value="Genomic_DNA"/>
</dbReference>
<accession>A0AAD7DTN5</accession>
<dbReference type="Proteomes" id="UP001221757">
    <property type="component" value="Unassembled WGS sequence"/>
</dbReference>